<gene>
    <name evidence="1" type="primary">erpA-like</name>
    <name evidence="1" type="ORF">SBF1_950024</name>
</gene>
<evidence type="ECO:0000313" key="2">
    <source>
        <dbReference type="Proteomes" id="UP000238916"/>
    </source>
</evidence>
<reference evidence="2" key="1">
    <citation type="submission" date="2018-02" db="EMBL/GenBank/DDBJ databases">
        <authorList>
            <person name="Hausmann B."/>
        </authorList>
    </citation>
    <scope>NUCLEOTIDE SEQUENCE [LARGE SCALE GENOMIC DNA]</scope>
    <source>
        <strain evidence="2">Peat soil MAG SbF1</strain>
    </source>
</reference>
<dbReference type="EMBL" id="OMOF01000945">
    <property type="protein sequence ID" value="SPF56747.1"/>
    <property type="molecule type" value="Genomic_DNA"/>
</dbReference>
<name>A0A2U3LXS0_9FIRM</name>
<proteinExistence type="predicted"/>
<dbReference type="Proteomes" id="UP000238916">
    <property type="component" value="Unassembled WGS sequence"/>
</dbReference>
<protein>
    <submittedName>
        <fullName evidence="1">Iron-sulfur cluster assembly accessory protein</fullName>
    </submittedName>
</protein>
<dbReference type="InterPro" id="IPR035903">
    <property type="entry name" value="HesB-like_dom_sf"/>
</dbReference>
<sequence length="69" mass="7092">MTLDESKTDDDILDEEYGVSLITDKKLSSYLAGATVDFIDSKNGGGFEIRTAKTAGGSSCGDSCGGSCS</sequence>
<dbReference type="SUPFAM" id="SSF89360">
    <property type="entry name" value="HesB-like domain"/>
    <property type="match status" value="1"/>
</dbReference>
<organism evidence="1 2">
    <name type="scientific">Candidatus Desulfosporosinus infrequens</name>
    <dbReference type="NCBI Taxonomy" id="2043169"/>
    <lineage>
        <taxon>Bacteria</taxon>
        <taxon>Bacillati</taxon>
        <taxon>Bacillota</taxon>
        <taxon>Clostridia</taxon>
        <taxon>Eubacteriales</taxon>
        <taxon>Desulfitobacteriaceae</taxon>
        <taxon>Desulfosporosinus</taxon>
    </lineage>
</organism>
<accession>A0A2U3LXS0</accession>
<evidence type="ECO:0000313" key="1">
    <source>
        <dbReference type="EMBL" id="SPF56747.1"/>
    </source>
</evidence>
<dbReference type="AlphaFoldDB" id="A0A2U3LXS0"/>
<dbReference type="Gene3D" id="2.60.300.12">
    <property type="entry name" value="HesB-like domain"/>
    <property type="match status" value="1"/>
</dbReference>